<organism evidence="1 2">
    <name type="scientific">Mycena albidolilacea</name>
    <dbReference type="NCBI Taxonomy" id="1033008"/>
    <lineage>
        <taxon>Eukaryota</taxon>
        <taxon>Fungi</taxon>
        <taxon>Dikarya</taxon>
        <taxon>Basidiomycota</taxon>
        <taxon>Agaricomycotina</taxon>
        <taxon>Agaricomycetes</taxon>
        <taxon>Agaricomycetidae</taxon>
        <taxon>Agaricales</taxon>
        <taxon>Marasmiineae</taxon>
        <taxon>Mycenaceae</taxon>
        <taxon>Mycena</taxon>
    </lineage>
</organism>
<evidence type="ECO:0000313" key="2">
    <source>
        <dbReference type="Proteomes" id="UP001218218"/>
    </source>
</evidence>
<reference evidence="1" key="1">
    <citation type="submission" date="2023-03" db="EMBL/GenBank/DDBJ databases">
        <title>Massive genome expansion in bonnet fungi (Mycena s.s.) driven by repeated elements and novel gene families across ecological guilds.</title>
        <authorList>
            <consortium name="Lawrence Berkeley National Laboratory"/>
            <person name="Harder C.B."/>
            <person name="Miyauchi S."/>
            <person name="Viragh M."/>
            <person name="Kuo A."/>
            <person name="Thoen E."/>
            <person name="Andreopoulos B."/>
            <person name="Lu D."/>
            <person name="Skrede I."/>
            <person name="Drula E."/>
            <person name="Henrissat B."/>
            <person name="Morin E."/>
            <person name="Kohler A."/>
            <person name="Barry K."/>
            <person name="LaButti K."/>
            <person name="Morin E."/>
            <person name="Salamov A."/>
            <person name="Lipzen A."/>
            <person name="Mereny Z."/>
            <person name="Hegedus B."/>
            <person name="Baldrian P."/>
            <person name="Stursova M."/>
            <person name="Weitz H."/>
            <person name="Taylor A."/>
            <person name="Grigoriev I.V."/>
            <person name="Nagy L.G."/>
            <person name="Martin F."/>
            <person name="Kauserud H."/>
        </authorList>
    </citation>
    <scope>NUCLEOTIDE SEQUENCE</scope>
    <source>
        <strain evidence="1">CBHHK002</strain>
    </source>
</reference>
<keyword evidence="2" id="KW-1185">Reference proteome</keyword>
<sequence>MSQKTVELAHILIPSRASNRTYYTDAVTNTPYFPYYILEEWDWDSPSPIFDGESRYFALHSGIRAESGIGVHLVCVIIHHHADPCHATLHTFLPASPCPRALAPWDRTLKWMGFGRTRKRDNFILHLPSIYKISGSGSHRVALMVFESHFCSSESGTRFPECDWLPGGFDGNKISARCADVSAMDANYIDKSQSETVGFDL</sequence>
<dbReference type="Proteomes" id="UP001218218">
    <property type="component" value="Unassembled WGS sequence"/>
</dbReference>
<evidence type="ECO:0000313" key="1">
    <source>
        <dbReference type="EMBL" id="KAJ7339196.1"/>
    </source>
</evidence>
<protein>
    <submittedName>
        <fullName evidence="1">Uncharacterized protein</fullName>
    </submittedName>
</protein>
<name>A0AAD6ZU18_9AGAR</name>
<accession>A0AAD6ZU18</accession>
<comment type="caution">
    <text evidence="1">The sequence shown here is derived from an EMBL/GenBank/DDBJ whole genome shotgun (WGS) entry which is preliminary data.</text>
</comment>
<dbReference type="EMBL" id="JARIHO010000028">
    <property type="protein sequence ID" value="KAJ7339196.1"/>
    <property type="molecule type" value="Genomic_DNA"/>
</dbReference>
<gene>
    <name evidence="1" type="ORF">DFH08DRAFT_812586</name>
</gene>
<dbReference type="AlphaFoldDB" id="A0AAD6ZU18"/>
<proteinExistence type="predicted"/>